<gene>
    <name evidence="2" type="ORF">RHODGE_RHODGE_00686</name>
</gene>
<proteinExistence type="predicted"/>
<dbReference type="EMBL" id="UWOC01000043">
    <property type="protein sequence ID" value="VCU07604.1"/>
    <property type="molecule type" value="Genomic_DNA"/>
</dbReference>
<dbReference type="AlphaFoldDB" id="A0A447CR07"/>
<dbReference type="Proteomes" id="UP000289200">
    <property type="component" value="Unassembled WGS sequence"/>
</dbReference>
<protein>
    <submittedName>
        <fullName evidence="2">Uncharacterized protein</fullName>
    </submittedName>
</protein>
<accession>A0A447CR07</accession>
<evidence type="ECO:0000256" key="1">
    <source>
        <dbReference type="SAM" id="MobiDB-lite"/>
    </source>
</evidence>
<sequence>MRKNGATAARSPSAAPTAAMPPSISCSAWAIGILWKLSGWLKLWVPMVWPASWILRTTSG</sequence>
<evidence type="ECO:0000313" key="2">
    <source>
        <dbReference type="EMBL" id="VCU07604.1"/>
    </source>
</evidence>
<comment type="caution">
    <text evidence="2">The sequence shown here is derived from an EMBL/GenBank/DDBJ whole genome shotgun (WGS) entry which is preliminary data.</text>
</comment>
<evidence type="ECO:0000313" key="3">
    <source>
        <dbReference type="Proteomes" id="UP000289200"/>
    </source>
</evidence>
<feature type="region of interest" description="Disordered" evidence="1">
    <location>
        <begin position="1"/>
        <end position="21"/>
    </location>
</feature>
<keyword evidence="3" id="KW-1185">Reference proteome</keyword>
<reference evidence="3" key="1">
    <citation type="submission" date="2018-10" db="EMBL/GenBank/DDBJ databases">
        <authorList>
            <person name="Peiro R."/>
            <person name="Begona"/>
            <person name="Cbmso G."/>
            <person name="Lopez M."/>
            <person name="Gonzalez S."/>
            <person name="Sacristan E."/>
            <person name="Castillo E."/>
        </authorList>
    </citation>
    <scope>NUCLEOTIDE SEQUENCE [LARGE SCALE GENOMIC DNA]</scope>
</reference>
<name>A0A447CR07_9BRAD</name>
<organism evidence="2 3">
    <name type="scientific">Rhodoplanes serenus</name>
    <dbReference type="NCBI Taxonomy" id="200615"/>
    <lineage>
        <taxon>Bacteria</taxon>
        <taxon>Pseudomonadati</taxon>
        <taxon>Pseudomonadota</taxon>
        <taxon>Alphaproteobacteria</taxon>
        <taxon>Hyphomicrobiales</taxon>
        <taxon>Nitrobacteraceae</taxon>
        <taxon>Rhodoplanes</taxon>
    </lineage>
</organism>